<dbReference type="SMART" id="SM00895">
    <property type="entry name" value="FCD"/>
    <property type="match status" value="1"/>
</dbReference>
<protein>
    <recommendedName>
        <fullName evidence="5">HTH gntR-type domain-containing protein</fullName>
    </recommendedName>
</protein>
<dbReference type="AlphaFoldDB" id="A0A291H1C3"/>
<keyword evidence="7" id="KW-1185">Reference proteome</keyword>
<dbReference type="Gene3D" id="1.10.10.10">
    <property type="entry name" value="Winged helix-like DNA-binding domain superfamily/Winged helix DNA-binding domain"/>
    <property type="match status" value="1"/>
</dbReference>
<dbReference type="InterPro" id="IPR008927">
    <property type="entry name" value="6-PGluconate_DH-like_C_sf"/>
</dbReference>
<dbReference type="CDD" id="cd07377">
    <property type="entry name" value="WHTH_GntR"/>
    <property type="match status" value="1"/>
</dbReference>
<feature type="domain" description="HTH gntR-type" evidence="5">
    <location>
        <begin position="113"/>
        <end position="180"/>
    </location>
</feature>
<dbReference type="InterPro" id="IPR008920">
    <property type="entry name" value="TF_FadR/GntR_C"/>
</dbReference>
<gene>
    <name evidence="6" type="ORF">CFK41_16510</name>
</gene>
<dbReference type="InterPro" id="IPR036388">
    <property type="entry name" value="WH-like_DNA-bd_sf"/>
</dbReference>
<name>A0A291H1C3_9MICO</name>
<dbReference type="EMBL" id="CP023564">
    <property type="protein sequence ID" value="ATG56202.1"/>
    <property type="molecule type" value="Genomic_DNA"/>
</dbReference>
<dbReference type="SMART" id="SM00345">
    <property type="entry name" value="HTH_GNTR"/>
    <property type="match status" value="1"/>
</dbReference>
<dbReference type="OrthoDB" id="3864082at2"/>
<dbReference type="SUPFAM" id="SSF46785">
    <property type="entry name" value="Winged helix' DNA-binding domain"/>
    <property type="match status" value="1"/>
</dbReference>
<dbReference type="GO" id="GO:0051287">
    <property type="term" value="F:NAD binding"/>
    <property type="evidence" value="ECO:0007669"/>
    <property type="project" value="InterPro"/>
</dbReference>
<evidence type="ECO:0000256" key="1">
    <source>
        <dbReference type="ARBA" id="ARBA00023015"/>
    </source>
</evidence>
<dbReference type="SUPFAM" id="SSF48179">
    <property type="entry name" value="6-phosphogluconate dehydrogenase C-terminal domain-like"/>
    <property type="match status" value="1"/>
</dbReference>
<dbReference type="RefSeq" id="WP_096800662.1">
    <property type="nucleotide sequence ID" value="NZ_CP023564.1"/>
</dbReference>
<reference evidence="6 7" key="1">
    <citation type="journal article" date="2014" name="Int. J. Syst. Evol. Microbiol.">
        <title>Brachybacterium ginsengisoli sp. nov., isolated from soil of a ginseng field.</title>
        <authorList>
            <person name="Hoang V.A."/>
            <person name="Kim Y.J."/>
            <person name="Nguyen N.L."/>
            <person name="Yang D.C."/>
        </authorList>
    </citation>
    <scope>NUCLEOTIDE SEQUENCE [LARGE SCALE GENOMIC DNA]</scope>
    <source>
        <strain evidence="6 7">DCY80</strain>
    </source>
</reference>
<dbReference type="SUPFAM" id="SSF48008">
    <property type="entry name" value="GntR ligand-binding domain-like"/>
    <property type="match status" value="1"/>
</dbReference>
<sequence length="324" mass="34925">MRLPPCSGTSCDPRCYTIYNRDRWSSCTARRGGANSTPGTLSAIGEAIALAERAGVDPTRLVQVLEGGLASSAVLSLTTEKLLAGDGSSGGSAGDQRDREARQAMTDETVVRVPLTDAVHDRLLEMIMDGSLAPGAPLRVQALAARLGVSQTPIRESLGRLAGSHLVLRSPMRGYTVAPLLSGEEVVDLMHARLLLESEIAAQAAGAEGLDDALRENLDRSRRVSVGPTYEDYREYLELSAEFHTLIGEACENRFLRSALDSLPVHVQRFRLFGPEGVDDVEVSLAEHDAVRRALATGDPARARHAVEEHIRGVEARSRLSLDR</sequence>
<dbReference type="PANTHER" id="PTHR43537:SF5">
    <property type="entry name" value="UXU OPERON TRANSCRIPTIONAL REGULATOR"/>
    <property type="match status" value="1"/>
</dbReference>
<evidence type="ECO:0000313" key="7">
    <source>
        <dbReference type="Proteomes" id="UP000217889"/>
    </source>
</evidence>
<organism evidence="6 7">
    <name type="scientific">Brachybacterium ginsengisoli</name>
    <dbReference type="NCBI Taxonomy" id="1331682"/>
    <lineage>
        <taxon>Bacteria</taxon>
        <taxon>Bacillati</taxon>
        <taxon>Actinomycetota</taxon>
        <taxon>Actinomycetes</taxon>
        <taxon>Micrococcales</taxon>
        <taxon>Dermabacteraceae</taxon>
        <taxon>Brachybacterium</taxon>
    </lineage>
</organism>
<keyword evidence="3" id="KW-0804">Transcription</keyword>
<dbReference type="Pfam" id="PF07729">
    <property type="entry name" value="FCD"/>
    <property type="match status" value="1"/>
</dbReference>
<dbReference type="GO" id="GO:0003700">
    <property type="term" value="F:DNA-binding transcription factor activity"/>
    <property type="evidence" value="ECO:0007669"/>
    <property type="project" value="InterPro"/>
</dbReference>
<feature type="region of interest" description="Disordered" evidence="4">
    <location>
        <begin position="85"/>
        <end position="104"/>
    </location>
</feature>
<dbReference type="Gene3D" id="1.20.120.530">
    <property type="entry name" value="GntR ligand-binding domain-like"/>
    <property type="match status" value="1"/>
</dbReference>
<proteinExistence type="predicted"/>
<dbReference type="Pfam" id="PF00392">
    <property type="entry name" value="GntR"/>
    <property type="match status" value="1"/>
</dbReference>
<keyword evidence="1" id="KW-0805">Transcription regulation</keyword>
<dbReference type="PANTHER" id="PTHR43537">
    <property type="entry name" value="TRANSCRIPTIONAL REGULATOR, GNTR FAMILY"/>
    <property type="match status" value="1"/>
</dbReference>
<evidence type="ECO:0000313" key="6">
    <source>
        <dbReference type="EMBL" id="ATG56202.1"/>
    </source>
</evidence>
<evidence type="ECO:0000256" key="2">
    <source>
        <dbReference type="ARBA" id="ARBA00023125"/>
    </source>
</evidence>
<evidence type="ECO:0000256" key="4">
    <source>
        <dbReference type="SAM" id="MobiDB-lite"/>
    </source>
</evidence>
<dbReference type="InterPro" id="IPR011711">
    <property type="entry name" value="GntR_C"/>
</dbReference>
<accession>A0A291H1C3</accession>
<dbReference type="GO" id="GO:0003677">
    <property type="term" value="F:DNA binding"/>
    <property type="evidence" value="ECO:0007669"/>
    <property type="project" value="UniProtKB-KW"/>
</dbReference>
<evidence type="ECO:0000259" key="5">
    <source>
        <dbReference type="PROSITE" id="PS50949"/>
    </source>
</evidence>
<dbReference type="KEGG" id="bgg:CFK41_16510"/>
<dbReference type="Proteomes" id="UP000217889">
    <property type="component" value="Chromosome"/>
</dbReference>
<keyword evidence="2" id="KW-0238">DNA-binding</keyword>
<dbReference type="InterPro" id="IPR036390">
    <property type="entry name" value="WH_DNA-bd_sf"/>
</dbReference>
<evidence type="ECO:0000256" key="3">
    <source>
        <dbReference type="ARBA" id="ARBA00023163"/>
    </source>
</evidence>
<dbReference type="InterPro" id="IPR000524">
    <property type="entry name" value="Tscrpt_reg_HTH_GntR"/>
</dbReference>
<dbReference type="PROSITE" id="PS50949">
    <property type="entry name" value="HTH_GNTR"/>
    <property type="match status" value="1"/>
</dbReference>